<evidence type="ECO:0000313" key="1">
    <source>
        <dbReference type="EMBL" id="KAK1732791.1"/>
    </source>
</evidence>
<evidence type="ECO:0000313" key="2">
    <source>
        <dbReference type="Proteomes" id="UP001224775"/>
    </source>
</evidence>
<organism evidence="1 2">
    <name type="scientific">Skeletonema marinoi</name>
    <dbReference type="NCBI Taxonomy" id="267567"/>
    <lineage>
        <taxon>Eukaryota</taxon>
        <taxon>Sar</taxon>
        <taxon>Stramenopiles</taxon>
        <taxon>Ochrophyta</taxon>
        <taxon>Bacillariophyta</taxon>
        <taxon>Coscinodiscophyceae</taxon>
        <taxon>Thalassiosirophycidae</taxon>
        <taxon>Thalassiosirales</taxon>
        <taxon>Skeletonemataceae</taxon>
        <taxon>Skeletonema</taxon>
        <taxon>Skeletonema marinoi-dohrnii complex</taxon>
    </lineage>
</organism>
<protein>
    <submittedName>
        <fullName evidence="1">Uncharacterized protein</fullName>
    </submittedName>
</protein>
<sequence>MSSIIYHENYPPPWRPLLIIVFPLLPIFWTYQMNITDTTLTFGYSYASTTINLNDIISATPIDNVNGLRSWGGWGIRFNLRGDTGYICKNGSAVKIAVKMKDKSGGECAPKIYVFSCDETSRVCHILNGDED</sequence>
<dbReference type="Proteomes" id="UP001224775">
    <property type="component" value="Unassembled WGS sequence"/>
</dbReference>
<gene>
    <name evidence="1" type="ORF">QTG54_016503</name>
</gene>
<proteinExistence type="predicted"/>
<dbReference type="EMBL" id="JATAAI010000057">
    <property type="protein sequence ID" value="KAK1732791.1"/>
    <property type="molecule type" value="Genomic_DNA"/>
</dbReference>
<reference evidence="1" key="1">
    <citation type="submission" date="2023-06" db="EMBL/GenBank/DDBJ databases">
        <title>Survivors Of The Sea: Transcriptome response of Skeletonema marinoi to long-term dormancy.</title>
        <authorList>
            <person name="Pinder M.I.M."/>
            <person name="Kourtchenko O."/>
            <person name="Robertson E.K."/>
            <person name="Larsson T."/>
            <person name="Maumus F."/>
            <person name="Osuna-Cruz C.M."/>
            <person name="Vancaester E."/>
            <person name="Stenow R."/>
            <person name="Vandepoele K."/>
            <person name="Ploug H."/>
            <person name="Bruchert V."/>
            <person name="Godhe A."/>
            <person name="Topel M."/>
        </authorList>
    </citation>
    <scope>NUCLEOTIDE SEQUENCE</scope>
    <source>
        <strain evidence="1">R05AC</strain>
    </source>
</reference>
<comment type="caution">
    <text evidence="1">The sequence shown here is derived from an EMBL/GenBank/DDBJ whole genome shotgun (WGS) entry which is preliminary data.</text>
</comment>
<name>A0AAD9D3Q3_9STRA</name>
<accession>A0AAD9D3Q3</accession>
<keyword evidence="2" id="KW-1185">Reference proteome</keyword>
<dbReference type="AlphaFoldDB" id="A0AAD9D3Q3"/>